<dbReference type="EMBL" id="MT144289">
    <property type="protein sequence ID" value="QJA51801.1"/>
    <property type="molecule type" value="Genomic_DNA"/>
</dbReference>
<organism evidence="1">
    <name type="scientific">viral metagenome</name>
    <dbReference type="NCBI Taxonomy" id="1070528"/>
    <lineage>
        <taxon>unclassified sequences</taxon>
        <taxon>metagenomes</taxon>
        <taxon>organismal metagenomes</taxon>
    </lineage>
</organism>
<sequence>MKWFKTKKREPFRAELVTGATDSDGRLDVYSETWVFVRNHCEKRLSELREKNDHVMAGDKTAIIRGQIRFIKEVLGLPNPKRKFNQEEKD</sequence>
<proteinExistence type="predicted"/>
<dbReference type="EMBL" id="MT142231">
    <property type="protein sequence ID" value="QJA76554.1"/>
    <property type="molecule type" value="Genomic_DNA"/>
</dbReference>
<accession>A0A6H1ZWK3</accession>
<dbReference type="EMBL" id="MT141383">
    <property type="protein sequence ID" value="QJA59756.1"/>
    <property type="molecule type" value="Genomic_DNA"/>
</dbReference>
<reference evidence="1" key="1">
    <citation type="submission" date="2020-03" db="EMBL/GenBank/DDBJ databases">
        <title>The deep terrestrial virosphere.</title>
        <authorList>
            <person name="Holmfeldt K."/>
            <person name="Nilsson E."/>
            <person name="Simone D."/>
            <person name="Lopez-Fernandez M."/>
            <person name="Wu X."/>
            <person name="de Brujin I."/>
            <person name="Lundin D."/>
            <person name="Andersson A."/>
            <person name="Bertilsson S."/>
            <person name="Dopson M."/>
        </authorList>
    </citation>
    <scope>NUCLEOTIDE SEQUENCE</scope>
    <source>
        <strain evidence="3">MM415A01485</strain>
        <strain evidence="2">MM415B01236</strain>
        <strain evidence="1">TM448A02302</strain>
    </source>
</reference>
<evidence type="ECO:0000313" key="2">
    <source>
        <dbReference type="EMBL" id="QJA59756.1"/>
    </source>
</evidence>
<name>A0A6H1ZWK3_9ZZZZ</name>
<gene>
    <name evidence="3" type="ORF">MM415A01485_0009</name>
    <name evidence="2" type="ORF">MM415B01236_0015</name>
    <name evidence="1" type="ORF">TM448A02302_0006</name>
</gene>
<evidence type="ECO:0000313" key="3">
    <source>
        <dbReference type="EMBL" id="QJA76554.1"/>
    </source>
</evidence>
<protein>
    <submittedName>
        <fullName evidence="1">Uncharacterized protein</fullName>
    </submittedName>
</protein>
<dbReference type="AlphaFoldDB" id="A0A6H1ZWK3"/>
<evidence type="ECO:0000313" key="1">
    <source>
        <dbReference type="EMBL" id="QJA51801.1"/>
    </source>
</evidence>